<dbReference type="OrthoDB" id="5808860at2759"/>
<reference evidence="4 5" key="2">
    <citation type="submission" date="2018-11" db="EMBL/GenBank/DDBJ databases">
        <authorList>
            <consortium name="Pathogen Informatics"/>
        </authorList>
    </citation>
    <scope>NUCLEOTIDE SEQUENCE [LARGE SCALE GENOMIC DNA]</scope>
    <source>
        <strain evidence="4 5">Costa Rica</strain>
    </source>
</reference>
<organism evidence="6">
    <name type="scientific">Angiostrongylus costaricensis</name>
    <name type="common">Nematode worm</name>
    <dbReference type="NCBI Taxonomy" id="334426"/>
    <lineage>
        <taxon>Eukaryota</taxon>
        <taxon>Metazoa</taxon>
        <taxon>Ecdysozoa</taxon>
        <taxon>Nematoda</taxon>
        <taxon>Chromadorea</taxon>
        <taxon>Rhabditida</taxon>
        <taxon>Rhabditina</taxon>
        <taxon>Rhabditomorpha</taxon>
        <taxon>Strongyloidea</taxon>
        <taxon>Metastrongylidae</taxon>
        <taxon>Angiostrongylus</taxon>
    </lineage>
</organism>
<comment type="similarity">
    <text evidence="1">Belongs to the importin alpha family.</text>
</comment>
<dbReference type="InterPro" id="IPR011989">
    <property type="entry name" value="ARM-like"/>
</dbReference>
<evidence type="ECO:0000256" key="1">
    <source>
        <dbReference type="ARBA" id="ARBA00010394"/>
    </source>
</evidence>
<dbReference type="GO" id="GO:0015031">
    <property type="term" value="P:protein transport"/>
    <property type="evidence" value="ECO:0007669"/>
    <property type="project" value="UniProtKB-KW"/>
</dbReference>
<dbReference type="Gene3D" id="1.25.10.10">
    <property type="entry name" value="Leucine-rich Repeat Variant"/>
    <property type="match status" value="1"/>
</dbReference>
<evidence type="ECO:0000256" key="3">
    <source>
        <dbReference type="ARBA" id="ARBA00022927"/>
    </source>
</evidence>
<dbReference type="AlphaFoldDB" id="A0A0R3PPR0"/>
<reference evidence="6" key="1">
    <citation type="submission" date="2017-02" db="UniProtKB">
        <authorList>
            <consortium name="WormBaseParasite"/>
        </authorList>
    </citation>
    <scope>IDENTIFICATION</scope>
</reference>
<accession>A0A0R3PPR0</accession>
<name>A0A0R3PPR0_ANGCS</name>
<evidence type="ECO:0000313" key="5">
    <source>
        <dbReference type="Proteomes" id="UP000267027"/>
    </source>
</evidence>
<gene>
    <name evidence="4" type="ORF">ACOC_LOCUS7214</name>
</gene>
<keyword evidence="2" id="KW-0813">Transport</keyword>
<dbReference type="SUPFAM" id="SSF48371">
    <property type="entry name" value="ARM repeat"/>
    <property type="match status" value="1"/>
</dbReference>
<protein>
    <submittedName>
        <fullName evidence="6">Importin N-terminal domain-containing protein</fullName>
    </submittedName>
</protein>
<dbReference type="WBParaSite" id="ACOC_0000721301-mRNA-1">
    <property type="protein sequence ID" value="ACOC_0000721301-mRNA-1"/>
    <property type="gene ID" value="ACOC_0000721301"/>
</dbReference>
<dbReference type="PANTHER" id="PTHR23316">
    <property type="entry name" value="IMPORTIN ALPHA"/>
    <property type="match status" value="1"/>
</dbReference>
<dbReference type="Proteomes" id="UP000267027">
    <property type="component" value="Unassembled WGS sequence"/>
</dbReference>
<dbReference type="EMBL" id="UYYA01004016">
    <property type="protein sequence ID" value="VDM58799.1"/>
    <property type="molecule type" value="Genomic_DNA"/>
</dbReference>
<dbReference type="STRING" id="334426.A0A0R3PPR0"/>
<evidence type="ECO:0000313" key="4">
    <source>
        <dbReference type="EMBL" id="VDM58799.1"/>
    </source>
</evidence>
<dbReference type="InterPro" id="IPR016024">
    <property type="entry name" value="ARM-type_fold"/>
</dbReference>
<proteinExistence type="inferred from homology"/>
<sequence length="234" mass="26231">MMNLPSTFLGNTEARIWPQILRTMVSSLQRTVENDALSQETRVNAAWALTNMAHMSEEMSHIIGSRNRSLSKKSPVDIRRDAAWICSNIAASVHEHADSLIKNPELYAMLFEGAESSESEINEDCMWAIINLLIGASRDKITLMIGSGVLFLFPNLLSTSDLGLTRRALRTMLFLLTEYPEHAVYVYDMKMLDLIKPSLLVNDVNLQELKGEVENFINARAISALPPCTITFVD</sequence>
<keyword evidence="5" id="KW-1185">Reference proteome</keyword>
<evidence type="ECO:0000256" key="2">
    <source>
        <dbReference type="ARBA" id="ARBA00022448"/>
    </source>
</evidence>
<keyword evidence="3" id="KW-0653">Protein transport</keyword>
<evidence type="ECO:0000313" key="6">
    <source>
        <dbReference type="WBParaSite" id="ACOC_0000721301-mRNA-1"/>
    </source>
</evidence>